<dbReference type="Proteomes" id="UP000664781">
    <property type="component" value="Unassembled WGS sequence"/>
</dbReference>
<sequence>MKPRPAPHSGSLVPPAAKAGAVVWIVAVAQFFVVQLVVESGWRTPYSWAANNISDLGNIHCGTWDASRPRYVCSPWHDAMNASFVVHGVLLLAGTLLAGACWGRGGAAVTARILMAVNAGGWVLVGLVPADADENVHVLGALLIMGLGNLGLLCTGLVPGRSLFGRLRAVSLVLAALAVAAAGMFFAQADPGTGLGGLERVAAFGVDAWALVMAVAMLRAARGAGAVTPEAVRSR</sequence>
<reference evidence="2" key="1">
    <citation type="submission" date="2021-03" db="EMBL/GenBank/DDBJ databases">
        <title>Streptomyces strains.</title>
        <authorList>
            <person name="Lund M.B."/>
            <person name="Toerring T."/>
        </authorList>
    </citation>
    <scope>NUCLEOTIDE SEQUENCE</scope>
    <source>
        <strain evidence="2">JCM 4242</strain>
    </source>
</reference>
<dbReference type="Pfam" id="PF06197">
    <property type="entry name" value="DUF998"/>
    <property type="match status" value="1"/>
</dbReference>
<accession>A0A939FIU0</accession>
<feature type="transmembrane region" description="Helical" evidence="1">
    <location>
        <begin position="170"/>
        <end position="189"/>
    </location>
</feature>
<evidence type="ECO:0000256" key="1">
    <source>
        <dbReference type="SAM" id="Phobius"/>
    </source>
</evidence>
<proteinExistence type="predicted"/>
<dbReference type="EMBL" id="JAFMOF010000001">
    <property type="protein sequence ID" value="MBO0652253.1"/>
    <property type="molecule type" value="Genomic_DNA"/>
</dbReference>
<comment type="caution">
    <text evidence="2">The sequence shown here is derived from an EMBL/GenBank/DDBJ whole genome shotgun (WGS) entry which is preliminary data.</text>
</comment>
<gene>
    <name evidence="2" type="ORF">J1792_05460</name>
</gene>
<feature type="transmembrane region" description="Helical" evidence="1">
    <location>
        <begin position="109"/>
        <end position="130"/>
    </location>
</feature>
<evidence type="ECO:0000313" key="3">
    <source>
        <dbReference type="Proteomes" id="UP000664781"/>
    </source>
</evidence>
<keyword evidence="3" id="KW-1185">Reference proteome</keyword>
<keyword evidence="1" id="KW-0812">Transmembrane</keyword>
<organism evidence="2 3">
    <name type="scientific">Streptomyces triculaminicus</name>
    <dbReference type="NCBI Taxonomy" id="2816232"/>
    <lineage>
        <taxon>Bacteria</taxon>
        <taxon>Bacillati</taxon>
        <taxon>Actinomycetota</taxon>
        <taxon>Actinomycetes</taxon>
        <taxon>Kitasatosporales</taxon>
        <taxon>Streptomycetaceae</taxon>
        <taxon>Streptomyces</taxon>
    </lineage>
</organism>
<dbReference type="InterPro" id="IPR009339">
    <property type="entry name" value="DUF998"/>
</dbReference>
<dbReference type="AlphaFoldDB" id="A0A939FIU0"/>
<evidence type="ECO:0000313" key="2">
    <source>
        <dbReference type="EMBL" id="MBO0652253.1"/>
    </source>
</evidence>
<feature type="transmembrane region" description="Helical" evidence="1">
    <location>
        <begin position="84"/>
        <end position="102"/>
    </location>
</feature>
<feature type="transmembrane region" description="Helical" evidence="1">
    <location>
        <begin position="21"/>
        <end position="38"/>
    </location>
</feature>
<keyword evidence="1" id="KW-0472">Membrane</keyword>
<feature type="transmembrane region" description="Helical" evidence="1">
    <location>
        <begin position="136"/>
        <end position="158"/>
    </location>
</feature>
<name>A0A939FIU0_9ACTN</name>
<keyword evidence="1" id="KW-1133">Transmembrane helix</keyword>
<feature type="transmembrane region" description="Helical" evidence="1">
    <location>
        <begin position="201"/>
        <end position="218"/>
    </location>
</feature>
<dbReference type="RefSeq" id="WP_179199074.1">
    <property type="nucleotide sequence ID" value="NZ_JAFMOF010000001.1"/>
</dbReference>
<protein>
    <submittedName>
        <fullName evidence="2">DUF998 domain-containing protein</fullName>
    </submittedName>
</protein>